<protein>
    <submittedName>
        <fullName evidence="1">Uncharacterized protein</fullName>
    </submittedName>
</protein>
<organism evidence="1">
    <name type="scientific">marine sediment metagenome</name>
    <dbReference type="NCBI Taxonomy" id="412755"/>
    <lineage>
        <taxon>unclassified sequences</taxon>
        <taxon>metagenomes</taxon>
        <taxon>ecological metagenomes</taxon>
    </lineage>
</organism>
<dbReference type="AlphaFoldDB" id="A0A0F9SFR9"/>
<gene>
    <name evidence="1" type="ORF">LCGC14_0524520</name>
</gene>
<name>A0A0F9SFR9_9ZZZZ</name>
<evidence type="ECO:0000313" key="1">
    <source>
        <dbReference type="EMBL" id="KKN61157.1"/>
    </source>
</evidence>
<accession>A0A0F9SFR9</accession>
<reference evidence="1" key="1">
    <citation type="journal article" date="2015" name="Nature">
        <title>Complex archaea that bridge the gap between prokaryotes and eukaryotes.</title>
        <authorList>
            <person name="Spang A."/>
            <person name="Saw J.H."/>
            <person name="Jorgensen S.L."/>
            <person name="Zaremba-Niedzwiedzka K."/>
            <person name="Martijn J."/>
            <person name="Lind A.E."/>
            <person name="van Eijk R."/>
            <person name="Schleper C."/>
            <person name="Guy L."/>
            <person name="Ettema T.J."/>
        </authorList>
    </citation>
    <scope>NUCLEOTIDE SEQUENCE</scope>
</reference>
<proteinExistence type="predicted"/>
<comment type="caution">
    <text evidence="1">The sequence shown here is derived from an EMBL/GenBank/DDBJ whole genome shotgun (WGS) entry which is preliminary data.</text>
</comment>
<sequence length="57" mass="6833">MEKRKDKITQKELSRSLEEKLKEWQKDLTPEDLKSIINQIEDPVTKLIAHKFLLNQN</sequence>
<dbReference type="EMBL" id="LAZR01000668">
    <property type="protein sequence ID" value="KKN61157.1"/>
    <property type="molecule type" value="Genomic_DNA"/>
</dbReference>